<dbReference type="SUPFAM" id="SSF52540">
    <property type="entry name" value="P-loop containing nucleoside triphosphate hydrolases"/>
    <property type="match status" value="1"/>
</dbReference>
<dbReference type="AlphaFoldDB" id="A0A1C5JP94"/>
<organism evidence="1 2">
    <name type="scientific">Micromonospora humi</name>
    <dbReference type="NCBI Taxonomy" id="745366"/>
    <lineage>
        <taxon>Bacteria</taxon>
        <taxon>Bacillati</taxon>
        <taxon>Actinomycetota</taxon>
        <taxon>Actinomycetes</taxon>
        <taxon>Micromonosporales</taxon>
        <taxon>Micromonosporaceae</taxon>
        <taxon>Micromonospora</taxon>
    </lineage>
</organism>
<dbReference type="Proteomes" id="UP000199360">
    <property type="component" value="Unassembled WGS sequence"/>
</dbReference>
<dbReference type="Gene3D" id="3.40.50.300">
    <property type="entry name" value="P-loop containing nucleotide triphosphate hydrolases"/>
    <property type="match status" value="1"/>
</dbReference>
<accession>A0A1C5JP94</accession>
<evidence type="ECO:0000313" key="2">
    <source>
        <dbReference type="Proteomes" id="UP000199360"/>
    </source>
</evidence>
<keyword evidence="2" id="KW-1185">Reference proteome</keyword>
<sequence>MRVAFIGPTGSGKSTSAELVEEYAAARGRTTARIKLADPLYRLQQQVYAAAGRSIEPYAQDQVLLEALAGELRRINPVSLATDLLRRLERTDADIIVNDDLRDPHVDAVRLRAAGFRVVRVRCAEQTRLRRLARRADVAAVRHSATTSEIDLIETDHEILNNGSVAELRSAVEQMLEGLG</sequence>
<dbReference type="STRING" id="745366.GA0070213_112169"/>
<dbReference type="EMBL" id="FMDM01000012">
    <property type="protein sequence ID" value="SCG72337.1"/>
    <property type="molecule type" value="Genomic_DNA"/>
</dbReference>
<reference evidence="2" key="1">
    <citation type="submission" date="2016-06" db="EMBL/GenBank/DDBJ databases">
        <authorList>
            <person name="Varghese N."/>
            <person name="Submissions Spin"/>
        </authorList>
    </citation>
    <scope>NUCLEOTIDE SEQUENCE [LARGE SCALE GENOMIC DNA]</scope>
    <source>
        <strain evidence="2">DSM 45647</strain>
    </source>
</reference>
<gene>
    <name evidence="1" type="ORF">GA0070213_112169</name>
</gene>
<name>A0A1C5JP94_9ACTN</name>
<dbReference type="RefSeq" id="WP_091068086.1">
    <property type="nucleotide sequence ID" value="NZ_FMDM01000012.1"/>
</dbReference>
<dbReference type="OrthoDB" id="9133683at2"/>
<protein>
    <submittedName>
        <fullName evidence="1">AAA domain-containing protein</fullName>
    </submittedName>
</protein>
<proteinExistence type="predicted"/>
<dbReference type="InterPro" id="IPR027417">
    <property type="entry name" value="P-loop_NTPase"/>
</dbReference>
<evidence type="ECO:0000313" key="1">
    <source>
        <dbReference type="EMBL" id="SCG72337.1"/>
    </source>
</evidence>